<keyword evidence="3" id="KW-0813">Transport</keyword>
<dbReference type="InterPro" id="IPR006806">
    <property type="entry name" value="NDUFA5"/>
</dbReference>
<dbReference type="eggNOG" id="KOG3365">
    <property type="taxonomic scope" value="Eukaryota"/>
</dbReference>
<evidence type="ECO:0000256" key="7">
    <source>
        <dbReference type="ARBA" id="ARBA00023128"/>
    </source>
</evidence>
<dbReference type="PANTHER" id="PTHR12653:SF0">
    <property type="entry name" value="NADH DEHYDROGENASE [UBIQUINONE] 1 ALPHA SUBCOMPLEX SUBUNIT 5"/>
    <property type="match status" value="1"/>
</dbReference>
<evidence type="ECO:0000313" key="9">
    <source>
        <dbReference type="EMBL" id="KNE73231.1"/>
    </source>
</evidence>
<dbReference type="OrthoDB" id="286811at2759"/>
<evidence type="ECO:0000256" key="4">
    <source>
        <dbReference type="ARBA" id="ARBA00022660"/>
    </source>
</evidence>
<keyword evidence="4" id="KW-0679">Respiratory chain</keyword>
<dbReference type="OMA" id="GIHQAEN"/>
<dbReference type="Pfam" id="PF04716">
    <property type="entry name" value="ETC_C1_NDUFA5"/>
    <property type="match status" value="1"/>
</dbReference>
<comment type="similarity">
    <text evidence="2">Belongs to the complex I NDUFA5 subunit family.</text>
</comment>
<gene>
    <name evidence="9" type="ORF">AMAG_20717</name>
</gene>
<dbReference type="Proteomes" id="UP000054350">
    <property type="component" value="Unassembled WGS sequence"/>
</dbReference>
<comment type="subcellular location">
    <subcellularLocation>
        <location evidence="1">Mitochondrion inner membrane</location>
        <topology evidence="1">Peripheral membrane protein</topology>
        <orientation evidence="1">Matrix side</orientation>
    </subcellularLocation>
</comment>
<dbReference type="GO" id="GO:0005743">
    <property type="term" value="C:mitochondrial inner membrane"/>
    <property type="evidence" value="ECO:0007669"/>
    <property type="project" value="UniProtKB-SubCell"/>
</dbReference>
<evidence type="ECO:0000313" key="10">
    <source>
        <dbReference type="Proteomes" id="UP000054350"/>
    </source>
</evidence>
<evidence type="ECO:0000256" key="3">
    <source>
        <dbReference type="ARBA" id="ARBA00022448"/>
    </source>
</evidence>
<evidence type="ECO:0000256" key="5">
    <source>
        <dbReference type="ARBA" id="ARBA00022792"/>
    </source>
</evidence>
<keyword evidence="6" id="KW-0249">Electron transport</keyword>
<evidence type="ECO:0000256" key="1">
    <source>
        <dbReference type="ARBA" id="ARBA00004443"/>
    </source>
</evidence>
<keyword evidence="8" id="KW-0472">Membrane</keyword>
<evidence type="ECO:0008006" key="11">
    <source>
        <dbReference type="Google" id="ProtNLM"/>
    </source>
</evidence>
<evidence type="ECO:0000256" key="6">
    <source>
        <dbReference type="ARBA" id="ARBA00022982"/>
    </source>
</evidence>
<keyword evidence="10" id="KW-1185">Reference proteome</keyword>
<reference evidence="9 10" key="1">
    <citation type="submission" date="2009-11" db="EMBL/GenBank/DDBJ databases">
        <title>Annotation of Allomyces macrogynus ATCC 38327.</title>
        <authorList>
            <consortium name="The Broad Institute Genome Sequencing Platform"/>
            <person name="Russ C."/>
            <person name="Cuomo C."/>
            <person name="Burger G."/>
            <person name="Gray M.W."/>
            <person name="Holland P.W.H."/>
            <person name="King N."/>
            <person name="Lang F.B.F."/>
            <person name="Roger A.J."/>
            <person name="Ruiz-Trillo I."/>
            <person name="Young S.K."/>
            <person name="Zeng Q."/>
            <person name="Gargeya S."/>
            <person name="Fitzgerald M."/>
            <person name="Haas B."/>
            <person name="Abouelleil A."/>
            <person name="Alvarado L."/>
            <person name="Arachchi H.M."/>
            <person name="Berlin A."/>
            <person name="Chapman S.B."/>
            <person name="Gearin G."/>
            <person name="Goldberg J."/>
            <person name="Griggs A."/>
            <person name="Gujja S."/>
            <person name="Hansen M."/>
            <person name="Heiman D."/>
            <person name="Howarth C."/>
            <person name="Larimer J."/>
            <person name="Lui A."/>
            <person name="MacDonald P.J.P."/>
            <person name="McCowen C."/>
            <person name="Montmayeur A."/>
            <person name="Murphy C."/>
            <person name="Neiman D."/>
            <person name="Pearson M."/>
            <person name="Priest M."/>
            <person name="Roberts A."/>
            <person name="Saif S."/>
            <person name="Shea T."/>
            <person name="Sisk P."/>
            <person name="Stolte C."/>
            <person name="Sykes S."/>
            <person name="Wortman J."/>
            <person name="Nusbaum C."/>
            <person name="Birren B."/>
        </authorList>
    </citation>
    <scope>NUCLEOTIDE SEQUENCE [LARGE SCALE GENOMIC DNA]</scope>
    <source>
        <strain evidence="9 10">ATCC 38327</strain>
    </source>
</reference>
<dbReference type="PANTHER" id="PTHR12653">
    <property type="entry name" value="NADH-UBIQUINONE OXIDOREDUCTASE 13 KD-B SUBUNIT"/>
    <property type="match status" value="1"/>
</dbReference>
<organism evidence="9 10">
    <name type="scientific">Allomyces macrogynus (strain ATCC 38327)</name>
    <name type="common">Allomyces javanicus var. macrogynus</name>
    <dbReference type="NCBI Taxonomy" id="578462"/>
    <lineage>
        <taxon>Eukaryota</taxon>
        <taxon>Fungi</taxon>
        <taxon>Fungi incertae sedis</taxon>
        <taxon>Blastocladiomycota</taxon>
        <taxon>Blastocladiomycetes</taxon>
        <taxon>Blastocladiales</taxon>
        <taxon>Blastocladiaceae</taxon>
        <taxon>Allomyces</taxon>
    </lineage>
</organism>
<dbReference type="EMBL" id="GG745392">
    <property type="protein sequence ID" value="KNE73231.1"/>
    <property type="molecule type" value="Genomic_DNA"/>
</dbReference>
<dbReference type="AlphaFoldDB" id="A0A0L0TEZ7"/>
<evidence type="ECO:0000256" key="2">
    <source>
        <dbReference type="ARBA" id="ARBA00010261"/>
    </source>
</evidence>
<proteinExistence type="inferred from homology"/>
<dbReference type="VEuPathDB" id="FungiDB:AMAG_20717"/>
<protein>
    <recommendedName>
        <fullName evidence="11">NADH dehydrogenase [ubiquinone] 1 alpha subcomplex subunit 5</fullName>
    </recommendedName>
</protein>
<evidence type="ECO:0000256" key="8">
    <source>
        <dbReference type="ARBA" id="ARBA00023136"/>
    </source>
</evidence>
<sequence length="99" mass="10962">MRAFRPLFQAVKLQKLPADYACRTATAALTQQRLSVVERETDADALEAALGEGPLAFVVKQAEAENQLVDKVAEWKAWEPLAEQAPEGQWAYAFKNKSA</sequence>
<accession>A0A0L0TEZ7</accession>
<keyword evidence="5" id="KW-0999">Mitochondrion inner membrane</keyword>
<keyword evidence="7" id="KW-0496">Mitochondrion</keyword>
<dbReference type="STRING" id="578462.A0A0L0TEZ7"/>
<dbReference type="GO" id="GO:0022904">
    <property type="term" value="P:respiratory electron transport chain"/>
    <property type="evidence" value="ECO:0007669"/>
    <property type="project" value="InterPro"/>
</dbReference>
<name>A0A0L0TEZ7_ALLM3</name>
<reference evidence="10" key="2">
    <citation type="submission" date="2009-11" db="EMBL/GenBank/DDBJ databases">
        <title>The Genome Sequence of Allomyces macrogynus strain ATCC 38327.</title>
        <authorList>
            <consortium name="The Broad Institute Genome Sequencing Platform"/>
            <person name="Russ C."/>
            <person name="Cuomo C."/>
            <person name="Shea T."/>
            <person name="Young S.K."/>
            <person name="Zeng Q."/>
            <person name="Koehrsen M."/>
            <person name="Haas B."/>
            <person name="Borodovsky M."/>
            <person name="Guigo R."/>
            <person name="Alvarado L."/>
            <person name="Berlin A."/>
            <person name="Borenstein D."/>
            <person name="Chen Z."/>
            <person name="Engels R."/>
            <person name="Freedman E."/>
            <person name="Gellesch M."/>
            <person name="Goldberg J."/>
            <person name="Griggs A."/>
            <person name="Gujja S."/>
            <person name="Heiman D."/>
            <person name="Hepburn T."/>
            <person name="Howarth C."/>
            <person name="Jen D."/>
            <person name="Larson L."/>
            <person name="Lewis B."/>
            <person name="Mehta T."/>
            <person name="Park D."/>
            <person name="Pearson M."/>
            <person name="Roberts A."/>
            <person name="Saif S."/>
            <person name="Shenoy N."/>
            <person name="Sisk P."/>
            <person name="Stolte C."/>
            <person name="Sykes S."/>
            <person name="Walk T."/>
            <person name="White J."/>
            <person name="Yandava C."/>
            <person name="Burger G."/>
            <person name="Gray M.W."/>
            <person name="Holland P.W.H."/>
            <person name="King N."/>
            <person name="Lang F.B.F."/>
            <person name="Roger A.J."/>
            <person name="Ruiz-Trillo I."/>
            <person name="Lander E."/>
            <person name="Nusbaum C."/>
        </authorList>
    </citation>
    <scope>NUCLEOTIDE SEQUENCE [LARGE SCALE GENOMIC DNA]</scope>
    <source>
        <strain evidence="10">ATCC 38327</strain>
    </source>
</reference>